<gene>
    <name evidence="1" type="ORF">MSG28_008573</name>
</gene>
<accession>A0ACC0J798</accession>
<proteinExistence type="predicted"/>
<sequence>MDSDEEMENTPSWKGVPACVVLINIYDPLQQQTAEAALAATSRLIRQNLRLANSNHVGVCLYGVDNSGKESFHDVCPLNTPSLEEFKKLRELDISSFKQAKEFKMSDVLPHCSKMFSSCKKLLSSSTVLLLTRLDTPPIQSDQLPTIQTVHDLVDNNIEIKFLNISQSDYEIDEFYENFLSEANKGRGAVIPRTVWDPKEIELLMHQQTDRHLAVAKLSLEIGNGLAIGVGVYNLIKSQGQYQKRTNLNREDNAIVTSVTKAVKVSHRPDTVEEMDVDNDGTIQVPLLKSELLHYQEYGGERVEFTDNEMKSLKNPFGPPMMKLLGFKPSHILCKEKWYLKPCHFLFPNESVIEGSTVAFRALHQACIETSMVAICVLCTRVNARPKIVALSPCSSPLGQDVEMGFDVIQLPFIENVREVPVPEEEETKTSTADKSVMRDILETLKFDYNSNLFENPKTQSTYRAIEAIALNEDDVEPFVDTTKRDPKVFEDLKADLFEEIFGPFGPTASKRAGTATSSGVWSKKARTEENGLDADAIFKQRVSNKEVDRYTVKELRDLLKSTRNTKALTGLKKDELVELVYQYYADD</sequence>
<evidence type="ECO:0000313" key="2">
    <source>
        <dbReference type="Proteomes" id="UP001064048"/>
    </source>
</evidence>
<comment type="caution">
    <text evidence="1">The sequence shown here is derived from an EMBL/GenBank/DDBJ whole genome shotgun (WGS) entry which is preliminary data.</text>
</comment>
<reference evidence="1 2" key="1">
    <citation type="journal article" date="2022" name="Genome Biol. Evol.">
        <title>The Spruce Budworm Genome: Reconstructing the Evolutionary History of Antifreeze Proteins.</title>
        <authorList>
            <person name="Beliveau C."/>
            <person name="Gagne P."/>
            <person name="Picq S."/>
            <person name="Vernygora O."/>
            <person name="Keeling C.I."/>
            <person name="Pinkney K."/>
            <person name="Doucet D."/>
            <person name="Wen F."/>
            <person name="Johnston J.S."/>
            <person name="Maaroufi H."/>
            <person name="Boyle B."/>
            <person name="Laroche J."/>
            <person name="Dewar K."/>
            <person name="Juretic N."/>
            <person name="Blackburn G."/>
            <person name="Nisole A."/>
            <person name="Brunet B."/>
            <person name="Brandao M."/>
            <person name="Lumley L."/>
            <person name="Duan J."/>
            <person name="Quan G."/>
            <person name="Lucarotti C.J."/>
            <person name="Roe A.D."/>
            <person name="Sperling F.A.H."/>
            <person name="Levesque R.C."/>
            <person name="Cusson M."/>
        </authorList>
    </citation>
    <scope>NUCLEOTIDE SEQUENCE [LARGE SCALE GENOMIC DNA]</scope>
    <source>
        <strain evidence="1">Glfc:IPQL:Cfum</strain>
    </source>
</reference>
<dbReference type="EMBL" id="CM046114">
    <property type="protein sequence ID" value="KAI8419968.1"/>
    <property type="molecule type" value="Genomic_DNA"/>
</dbReference>
<protein>
    <submittedName>
        <fullName evidence="1">Uncharacterized protein</fullName>
    </submittedName>
</protein>
<evidence type="ECO:0000313" key="1">
    <source>
        <dbReference type="EMBL" id="KAI8419968.1"/>
    </source>
</evidence>
<dbReference type="Proteomes" id="UP001064048">
    <property type="component" value="Chromosome 14"/>
</dbReference>
<organism evidence="1 2">
    <name type="scientific">Choristoneura fumiferana</name>
    <name type="common">Spruce budworm moth</name>
    <name type="synonym">Archips fumiferana</name>
    <dbReference type="NCBI Taxonomy" id="7141"/>
    <lineage>
        <taxon>Eukaryota</taxon>
        <taxon>Metazoa</taxon>
        <taxon>Ecdysozoa</taxon>
        <taxon>Arthropoda</taxon>
        <taxon>Hexapoda</taxon>
        <taxon>Insecta</taxon>
        <taxon>Pterygota</taxon>
        <taxon>Neoptera</taxon>
        <taxon>Endopterygota</taxon>
        <taxon>Lepidoptera</taxon>
        <taxon>Glossata</taxon>
        <taxon>Ditrysia</taxon>
        <taxon>Tortricoidea</taxon>
        <taxon>Tortricidae</taxon>
        <taxon>Tortricinae</taxon>
        <taxon>Choristoneura</taxon>
    </lineage>
</organism>
<keyword evidence="2" id="KW-1185">Reference proteome</keyword>
<name>A0ACC0J798_CHOFU</name>